<evidence type="ECO:0000256" key="12">
    <source>
        <dbReference type="SAM" id="MobiDB-lite"/>
    </source>
</evidence>
<evidence type="ECO:0000256" key="7">
    <source>
        <dbReference type="ARBA" id="ARBA00023212"/>
    </source>
</evidence>
<dbReference type="AlphaFoldDB" id="A0A7J8Y0S3"/>
<dbReference type="GO" id="GO:0008574">
    <property type="term" value="F:plus-end-directed microtubule motor activity"/>
    <property type="evidence" value="ECO:0007669"/>
    <property type="project" value="TreeGrafter"/>
</dbReference>
<feature type="binding site" evidence="10">
    <location>
        <begin position="138"/>
        <end position="145"/>
    </location>
    <ligand>
        <name>ATP</name>
        <dbReference type="ChEBI" id="CHEBI:30616"/>
    </ligand>
</feature>
<dbReference type="GO" id="GO:0008017">
    <property type="term" value="F:microtubule binding"/>
    <property type="evidence" value="ECO:0007669"/>
    <property type="project" value="InterPro"/>
</dbReference>
<dbReference type="Gene3D" id="3.40.850.10">
    <property type="entry name" value="Kinesin motor domain"/>
    <property type="match status" value="1"/>
</dbReference>
<dbReference type="InterPro" id="IPR047149">
    <property type="entry name" value="KIF11-like"/>
</dbReference>
<dbReference type="CDD" id="cd01364">
    <property type="entry name" value="KISc_BimC_Eg5"/>
    <property type="match status" value="1"/>
</dbReference>
<accession>A0A7J8Y0S3</accession>
<dbReference type="PANTHER" id="PTHR47970">
    <property type="entry name" value="KINESIN-LIKE PROTEIN KIF11"/>
    <property type="match status" value="1"/>
</dbReference>
<evidence type="ECO:0000256" key="2">
    <source>
        <dbReference type="ARBA" id="ARBA00022490"/>
    </source>
</evidence>
<comment type="subcellular location">
    <subcellularLocation>
        <location evidence="1">Cytoplasm</location>
        <location evidence="1">Cytoskeleton</location>
        <location evidence="1">Spindle</location>
    </subcellularLocation>
</comment>
<evidence type="ECO:0000313" key="14">
    <source>
        <dbReference type="EMBL" id="MBA0693171.1"/>
    </source>
</evidence>
<feature type="compositionally biased region" description="Basic and acidic residues" evidence="12">
    <location>
        <begin position="27"/>
        <end position="37"/>
    </location>
</feature>
<dbReference type="InterPro" id="IPR019821">
    <property type="entry name" value="Kinesin_motor_CS"/>
</dbReference>
<evidence type="ECO:0000256" key="11">
    <source>
        <dbReference type="SAM" id="Coils"/>
    </source>
</evidence>
<sequence>MSLTPDQFRKGAMGGLVPSPSPFLTPRPERRRADSRGPDWFSNRQDRDKEVNVQVLLRCRPLSEDEQKMNASRVISCNELKREVTVLQNVANKQVDRVFTFDKVFGPKAQQRTIYDQAIAPVVNEVLDGFNCTVFAYGQTGTGKTYTMEGGMRNKGGDLPAEAGVIPRAVRQIFDTLEAQNADYSMKVTFLELYNEEITDLLAPEESSRYAEDRQRKPISLMEDGKGCVIVRGLEEEAVYSANEIYTLLERGAAKRRTADTLLNKRSSRSHSVFSITVHIKESAVGDEELIKCGKLNLVDLAGSENISRSGAREGRAREAGEINKSLLTLGRVISALVEHSAHIPYRDSKLTRLLRDSLGGKTKTCIIATISPSAHSLEETLSTLDYAYRAKNIKNRPEANQKMSKAVLLKDLYLEIERMKEDVRAARDKNGVYIPHERFVQEEAEKKARMEKIEQLENDLNLSEKQSNKYHELYLTEQEQRLDLESVLKDCKVNLEKTRTELLDLQENHRAAILTLKEKEFIISKLLCSENSLIERAKELRSDLQHASEDINSLFAKLDDKDKMEAENRSIVLTFGSRLDQRLKDLYKTILGSVSQQHQQLRCMEEHAHSFLASKCDATKALESRIKNMTETYASGVITMKELANKIQRSTSSDLEEMSFAFSSQIEAIEQFLVTAVLEAKKVIEDLQSSLNEQKELLVFSARQQEEGLHRNLISAQEISKATFHFLTDINNQASKFMTEEAVREEKQAIEKIAAILATLTSNRSAMVSEASGCMKDMDIQDNRTLQQQMSMMQQVSADVGKEMCKYIEKVESHFVKDTFSAAESRGIMEDGLQECSKIVNVSRQQWENAKTYINELNKSSLAEIKSNVRENIKRNHTVHEELLSALSSTGAEVGARTGDITAAINDLLLRDRECKKEIDSLTNCCLDQLKTVQEKHGESISNIRTEAEKCITRDYLVDNHTIPKKRDIVVPSLASIEEMRTSAFEDIEKEENNLENNNRSKWGYDEGKIQQQITSLSPNRTPFADVNSL</sequence>
<dbReference type="FunFam" id="3.40.850.10:FF:000019">
    <property type="entry name" value="Kinesin-like protein KIN-5D"/>
    <property type="match status" value="1"/>
</dbReference>
<dbReference type="SUPFAM" id="SSF52540">
    <property type="entry name" value="P-loop containing nucleoside triphosphate hydrolases"/>
    <property type="match status" value="1"/>
</dbReference>
<dbReference type="InterPro" id="IPR036961">
    <property type="entry name" value="Kinesin_motor_dom_sf"/>
</dbReference>
<comment type="function">
    <text evidence="9">Responsible for microtubule translocation. May be important for the organization of phragmoplast-specific arrays of microtubules. Plays an essential role in stabilizing the mitotic spindle. Required during mitotic cytokinesis.</text>
</comment>
<gene>
    <name evidence="14" type="ORF">Goari_010675</name>
</gene>
<dbReference type="PROSITE" id="PS50067">
    <property type="entry name" value="KINESIN_MOTOR_2"/>
    <property type="match status" value="1"/>
</dbReference>
<dbReference type="PANTHER" id="PTHR47970:SF32">
    <property type="entry name" value="KINESIN-LIKE PROTEIN KIN-5B"/>
    <property type="match status" value="1"/>
</dbReference>
<keyword evidence="2" id="KW-0963">Cytoplasm</keyword>
<keyword evidence="3" id="KW-0493">Microtubule</keyword>
<feature type="coiled-coil region" evidence="11">
    <location>
        <begin position="410"/>
        <end position="558"/>
    </location>
</feature>
<dbReference type="GO" id="GO:0005524">
    <property type="term" value="F:ATP binding"/>
    <property type="evidence" value="ECO:0007669"/>
    <property type="project" value="UniProtKB-UniRule"/>
</dbReference>
<feature type="region of interest" description="Disordered" evidence="12">
    <location>
        <begin position="1"/>
        <end position="44"/>
    </location>
</feature>
<dbReference type="GO" id="GO:0072686">
    <property type="term" value="C:mitotic spindle"/>
    <property type="evidence" value="ECO:0007669"/>
    <property type="project" value="TreeGrafter"/>
</dbReference>
<evidence type="ECO:0000256" key="5">
    <source>
        <dbReference type="ARBA" id="ARBA00022840"/>
    </source>
</evidence>
<dbReference type="Proteomes" id="UP000593577">
    <property type="component" value="Unassembled WGS sequence"/>
</dbReference>
<dbReference type="Pfam" id="PF00225">
    <property type="entry name" value="Kinesin"/>
    <property type="match status" value="1"/>
</dbReference>
<evidence type="ECO:0000256" key="3">
    <source>
        <dbReference type="ARBA" id="ARBA00022701"/>
    </source>
</evidence>
<proteinExistence type="inferred from homology"/>
<evidence type="ECO:0000313" key="15">
    <source>
        <dbReference type="Proteomes" id="UP000593577"/>
    </source>
</evidence>
<dbReference type="GO" id="GO:0007018">
    <property type="term" value="P:microtubule-based movement"/>
    <property type="evidence" value="ECO:0007669"/>
    <property type="project" value="InterPro"/>
</dbReference>
<dbReference type="GO" id="GO:0005876">
    <property type="term" value="C:spindle microtubule"/>
    <property type="evidence" value="ECO:0007669"/>
    <property type="project" value="TreeGrafter"/>
</dbReference>
<dbReference type="GO" id="GO:0051231">
    <property type="term" value="P:spindle elongation"/>
    <property type="evidence" value="ECO:0007669"/>
    <property type="project" value="TreeGrafter"/>
</dbReference>
<evidence type="ECO:0000256" key="8">
    <source>
        <dbReference type="ARBA" id="ARBA00034704"/>
    </source>
</evidence>
<dbReference type="SMART" id="SM00129">
    <property type="entry name" value="KISc"/>
    <property type="match status" value="1"/>
</dbReference>
<comment type="similarity">
    <text evidence="8">Belongs to the TRAFAC class myosin-kinesin ATPase superfamily. Kinesin family. KIN-5/BimC subfamily.</text>
</comment>
<evidence type="ECO:0000256" key="4">
    <source>
        <dbReference type="ARBA" id="ARBA00022741"/>
    </source>
</evidence>
<dbReference type="PROSITE" id="PS00411">
    <property type="entry name" value="KINESIN_MOTOR_1"/>
    <property type="match status" value="1"/>
</dbReference>
<keyword evidence="5 10" id="KW-0067">ATP-binding</keyword>
<keyword evidence="15" id="KW-1185">Reference proteome</keyword>
<evidence type="ECO:0000256" key="10">
    <source>
        <dbReference type="PROSITE-ProRule" id="PRU00283"/>
    </source>
</evidence>
<evidence type="ECO:0000256" key="9">
    <source>
        <dbReference type="ARBA" id="ARBA00046159"/>
    </source>
</evidence>
<organism evidence="14 15">
    <name type="scientific">Gossypium aridum</name>
    <name type="common">American cotton</name>
    <name type="synonym">Erioxylum aridum</name>
    <dbReference type="NCBI Taxonomy" id="34290"/>
    <lineage>
        <taxon>Eukaryota</taxon>
        <taxon>Viridiplantae</taxon>
        <taxon>Streptophyta</taxon>
        <taxon>Embryophyta</taxon>
        <taxon>Tracheophyta</taxon>
        <taxon>Spermatophyta</taxon>
        <taxon>Magnoliopsida</taxon>
        <taxon>eudicotyledons</taxon>
        <taxon>Gunneridae</taxon>
        <taxon>Pentapetalae</taxon>
        <taxon>rosids</taxon>
        <taxon>malvids</taxon>
        <taxon>Malvales</taxon>
        <taxon>Malvaceae</taxon>
        <taxon>Malvoideae</taxon>
        <taxon>Gossypium</taxon>
    </lineage>
</organism>
<dbReference type="EMBL" id="JABFAA010000009">
    <property type="protein sequence ID" value="MBA0693171.1"/>
    <property type="molecule type" value="Genomic_DNA"/>
</dbReference>
<name>A0A7J8Y0S3_GOSAI</name>
<evidence type="ECO:0000259" key="13">
    <source>
        <dbReference type="PROSITE" id="PS50067"/>
    </source>
</evidence>
<protein>
    <recommendedName>
        <fullName evidence="13">Kinesin motor domain-containing protein</fullName>
    </recommendedName>
</protein>
<feature type="domain" description="Kinesin motor" evidence="13">
    <location>
        <begin position="52"/>
        <end position="394"/>
    </location>
</feature>
<reference evidence="14 15" key="1">
    <citation type="journal article" date="2019" name="Genome Biol. Evol.">
        <title>Insights into the evolution of the New World diploid cottons (Gossypium, subgenus Houzingenia) based on genome sequencing.</title>
        <authorList>
            <person name="Grover C.E."/>
            <person name="Arick M.A. 2nd"/>
            <person name="Thrash A."/>
            <person name="Conover J.L."/>
            <person name="Sanders W.S."/>
            <person name="Peterson D.G."/>
            <person name="Frelichowski J.E."/>
            <person name="Scheffler J.A."/>
            <person name="Scheffler B.E."/>
            <person name="Wendel J.F."/>
        </authorList>
    </citation>
    <scope>NUCLEOTIDE SEQUENCE [LARGE SCALE GENOMIC DNA]</scope>
    <source>
        <strain evidence="14">185</strain>
        <tissue evidence="14">Leaf</tissue>
    </source>
</reference>
<dbReference type="GO" id="GO:0090307">
    <property type="term" value="P:mitotic spindle assembly"/>
    <property type="evidence" value="ECO:0007669"/>
    <property type="project" value="TreeGrafter"/>
</dbReference>
<dbReference type="InterPro" id="IPR001752">
    <property type="entry name" value="Kinesin_motor_dom"/>
</dbReference>
<dbReference type="InterPro" id="IPR047241">
    <property type="entry name" value="KIF11-like_kin_motor_dom"/>
</dbReference>
<keyword evidence="6 10" id="KW-0505">Motor protein</keyword>
<evidence type="ECO:0000256" key="1">
    <source>
        <dbReference type="ARBA" id="ARBA00004186"/>
    </source>
</evidence>
<dbReference type="InterPro" id="IPR027417">
    <property type="entry name" value="P-loop_NTPase"/>
</dbReference>
<evidence type="ECO:0000256" key="6">
    <source>
        <dbReference type="ARBA" id="ARBA00023175"/>
    </source>
</evidence>
<keyword evidence="11" id="KW-0175">Coiled coil</keyword>
<keyword evidence="4 10" id="KW-0547">Nucleotide-binding</keyword>
<comment type="caution">
    <text evidence="14">The sequence shown here is derived from an EMBL/GenBank/DDBJ whole genome shotgun (WGS) entry which is preliminary data.</text>
</comment>
<dbReference type="PRINTS" id="PR00380">
    <property type="entry name" value="KINESINHEAVY"/>
</dbReference>
<keyword evidence="7" id="KW-0206">Cytoskeleton</keyword>